<dbReference type="Proteomes" id="UP000046395">
    <property type="component" value="Unassembled WGS sequence"/>
</dbReference>
<keyword evidence="1" id="KW-1185">Reference proteome</keyword>
<dbReference type="PANTHER" id="PTHR21301:SF10">
    <property type="entry name" value="REVERSE TRANSCRIPTASE DOMAIN-CONTAINING PROTEIN"/>
    <property type="match status" value="1"/>
</dbReference>
<proteinExistence type="predicted"/>
<sequence>MEQPSARKTTFAPPTELLIGKTLKIFKRYVDDVFAIVENGKVIELLNHLNESFPNKIAFTVEEGIDGQLPFLDVLVASSSIFSLTIP</sequence>
<evidence type="ECO:0000313" key="1">
    <source>
        <dbReference type="Proteomes" id="UP000046395"/>
    </source>
</evidence>
<dbReference type="WBParaSite" id="TMUE_2000007105.1">
    <property type="protein sequence ID" value="TMUE_2000007105.1"/>
    <property type="gene ID" value="WBGene00293029"/>
</dbReference>
<organism evidence="1 2">
    <name type="scientific">Trichuris muris</name>
    <name type="common">Mouse whipworm</name>
    <dbReference type="NCBI Taxonomy" id="70415"/>
    <lineage>
        <taxon>Eukaryota</taxon>
        <taxon>Metazoa</taxon>
        <taxon>Ecdysozoa</taxon>
        <taxon>Nematoda</taxon>
        <taxon>Enoplea</taxon>
        <taxon>Dorylaimia</taxon>
        <taxon>Trichinellida</taxon>
        <taxon>Trichuridae</taxon>
        <taxon>Trichuris</taxon>
    </lineage>
</organism>
<protein>
    <submittedName>
        <fullName evidence="2">Reverse transcriptase domain-containing protein</fullName>
    </submittedName>
</protein>
<dbReference type="AlphaFoldDB" id="A0A5S6QIW3"/>
<name>A0A5S6QIW3_TRIMR</name>
<evidence type="ECO:0000313" key="2">
    <source>
        <dbReference type="WBParaSite" id="TMUE_2000007105.1"/>
    </source>
</evidence>
<accession>A0A5S6QIW3</accession>
<reference evidence="2" key="1">
    <citation type="submission" date="2019-12" db="UniProtKB">
        <authorList>
            <consortium name="WormBaseParasite"/>
        </authorList>
    </citation>
    <scope>IDENTIFICATION</scope>
</reference>
<dbReference type="PANTHER" id="PTHR21301">
    <property type="entry name" value="REVERSE TRANSCRIPTASE"/>
    <property type="match status" value="1"/>
</dbReference>